<proteinExistence type="predicted"/>
<dbReference type="EMBL" id="OBQD01000026">
    <property type="protein sequence ID" value="SOC47059.1"/>
    <property type="molecule type" value="Genomic_DNA"/>
</dbReference>
<reference evidence="1 2" key="1">
    <citation type="submission" date="2017-08" db="EMBL/GenBank/DDBJ databases">
        <authorList>
            <person name="de Groot N.N."/>
        </authorList>
    </citation>
    <scope>NUCLEOTIDE SEQUENCE [LARGE SCALE GENOMIC DNA]</scope>
    <source>
        <strain evidence="1 2">JC85</strain>
    </source>
</reference>
<organism evidence="1 2">
    <name type="scientific">Rhizobium subbaraonis</name>
    <dbReference type="NCBI Taxonomy" id="908946"/>
    <lineage>
        <taxon>Bacteria</taxon>
        <taxon>Pseudomonadati</taxon>
        <taxon>Pseudomonadota</taxon>
        <taxon>Alphaproteobacteria</taxon>
        <taxon>Hyphomicrobiales</taxon>
        <taxon>Rhizobiaceae</taxon>
        <taxon>Rhizobium/Agrobacterium group</taxon>
        <taxon>Rhizobium</taxon>
    </lineage>
</organism>
<gene>
    <name evidence="1" type="ORF">SAMN05892877_12637</name>
</gene>
<accession>A0A285UZ05</accession>
<dbReference type="RefSeq" id="WP_176526917.1">
    <property type="nucleotide sequence ID" value="NZ_OBQD01000026.1"/>
</dbReference>
<evidence type="ECO:0000313" key="1">
    <source>
        <dbReference type="EMBL" id="SOC47059.1"/>
    </source>
</evidence>
<keyword evidence="2" id="KW-1185">Reference proteome</keyword>
<protein>
    <submittedName>
        <fullName evidence="1">Uncharacterized protein</fullName>
    </submittedName>
</protein>
<evidence type="ECO:0000313" key="2">
    <source>
        <dbReference type="Proteomes" id="UP000219167"/>
    </source>
</evidence>
<dbReference type="Proteomes" id="UP000219167">
    <property type="component" value="Unassembled WGS sequence"/>
</dbReference>
<sequence length="103" mass="11035">MAFTQAGLQAANRLELDWGTGAGEIGGGHTDTIRERRLSTRERLPGQPPPFFSVAVCNHQRAGASPADFLIAVRAVPDIDVAHLEIKVGDVNIASEEMLTRAT</sequence>
<name>A0A285UZ05_9HYPH</name>
<dbReference type="AlphaFoldDB" id="A0A285UZ05"/>